<comment type="caution">
    <text evidence="3">The sequence shown here is derived from an EMBL/GenBank/DDBJ whole genome shotgun (WGS) entry which is preliminary data.</text>
</comment>
<name>A0A7X8SGQ7_9BACT</name>
<organism evidence="3 4">
    <name type="scientific">Flammeovirga agarivorans</name>
    <dbReference type="NCBI Taxonomy" id="2726742"/>
    <lineage>
        <taxon>Bacteria</taxon>
        <taxon>Pseudomonadati</taxon>
        <taxon>Bacteroidota</taxon>
        <taxon>Cytophagia</taxon>
        <taxon>Cytophagales</taxon>
        <taxon>Flammeovirgaceae</taxon>
        <taxon>Flammeovirga</taxon>
    </lineage>
</organism>
<dbReference type="RefSeq" id="WP_168880621.1">
    <property type="nucleotide sequence ID" value="NZ_JABAIL010000001.1"/>
</dbReference>
<sequence length="769" mass="88346">MRFVLIIVGLFLSLAPKVQAQQEELFSDQFTSLGEGWKPLSLSGASGEFKVENNLLKATPENNNGIYGTYYQTQSFDGHFYVDVEIVEDQSVGLVLLSDKEGAPDTDNYTMMYVTTDDEGRSVIEINDKQNGQANVLDNTNKVNKSRYKQTLTGITYSVPFTSTAKKLRIIRHASERFFHFYYAVAKEIEGETAENWMELSPSKEWLSADAHYYVGLVGIEGEGQFDKVTVTKTPLNDRSDVNTGFKATWRDYNWSGYFGDALVITFGDDFEESANDRKFVFWEQLNYIPAWHLNNETQYSYEFVETWGGGSEGCFEPMSDRLLRYSKVELIEDNEVRKVVHWHYVLMDPDYNYPDYQNGPDMPEVDEYYTIYADGSIIREIQYTPKLDTNFRNWHELTEPMVIAGNNNWPKDLLENPALTTYTIFDDKKTTYSLRGNTYFSHDNPLGPMVLVGHIKNAPDVFSTFSDDTTVPETYSGYQLDYKIDWHNLNLNFAHWPINKEPYREPHKSWADWKEQIAHTSLIGMGVYGGTDWNDNYLERENGRKYRKWSMLGGLLPKNSVEKGKDLTNSWLYSGYVILANDSSRYIGYERDDKTFEFTALEEKAAAYFDLSPDKKLINPVFKINNWKDQKVYINLDGKNVDAPEFLVEHQGGVLYILLKKEINAKTSISISSNKIEEVEPPLSSDDIDLGFNIQVYPNPVSGDFFRIDVSEENDFELKLMDANGKVILQDIMSSTSKKVSTVGLTKGVYILKMKTDKIFITKRILVL</sequence>
<dbReference type="Proteomes" id="UP000585050">
    <property type="component" value="Unassembled WGS sequence"/>
</dbReference>
<evidence type="ECO:0000313" key="3">
    <source>
        <dbReference type="EMBL" id="NLR89938.1"/>
    </source>
</evidence>
<keyword evidence="1" id="KW-0732">Signal</keyword>
<dbReference type="NCBIfam" id="TIGR04183">
    <property type="entry name" value="Por_Secre_tail"/>
    <property type="match status" value="1"/>
</dbReference>
<gene>
    <name evidence="3" type="ORF">HGP29_01915</name>
</gene>
<evidence type="ECO:0000313" key="4">
    <source>
        <dbReference type="Proteomes" id="UP000585050"/>
    </source>
</evidence>
<proteinExistence type="predicted"/>
<dbReference type="Pfam" id="PF18962">
    <property type="entry name" value="Por_Secre_tail"/>
    <property type="match status" value="1"/>
</dbReference>
<protein>
    <submittedName>
        <fullName evidence="3">T9SS type A sorting domain-containing protein</fullName>
    </submittedName>
</protein>
<dbReference type="AlphaFoldDB" id="A0A7X8SGQ7"/>
<dbReference type="EMBL" id="JABAIL010000001">
    <property type="protein sequence ID" value="NLR89938.1"/>
    <property type="molecule type" value="Genomic_DNA"/>
</dbReference>
<accession>A0A7X8SGQ7</accession>
<evidence type="ECO:0000259" key="2">
    <source>
        <dbReference type="Pfam" id="PF18962"/>
    </source>
</evidence>
<feature type="domain" description="Secretion system C-terminal sorting" evidence="2">
    <location>
        <begin position="697"/>
        <end position="768"/>
    </location>
</feature>
<evidence type="ECO:0000256" key="1">
    <source>
        <dbReference type="SAM" id="SignalP"/>
    </source>
</evidence>
<feature type="signal peptide" evidence="1">
    <location>
        <begin position="1"/>
        <end position="20"/>
    </location>
</feature>
<dbReference type="InterPro" id="IPR026444">
    <property type="entry name" value="Secre_tail"/>
</dbReference>
<feature type="chain" id="PRO_5030989063" evidence="1">
    <location>
        <begin position="21"/>
        <end position="769"/>
    </location>
</feature>
<keyword evidence="4" id="KW-1185">Reference proteome</keyword>
<reference evidence="3 4" key="1">
    <citation type="submission" date="2020-04" db="EMBL/GenBank/DDBJ databases">
        <title>Flammeovirga sp. SR4, a novel species isolated from seawater.</title>
        <authorList>
            <person name="Wang X."/>
        </authorList>
    </citation>
    <scope>NUCLEOTIDE SEQUENCE [LARGE SCALE GENOMIC DNA]</scope>
    <source>
        <strain evidence="3 4">SR4</strain>
    </source>
</reference>